<sequence>MLKGFKVKLLITGVFFLILMLFILHIPRVKPVVQKEINQIRIMSYNLRYSASDYDMFKKRKWKLM</sequence>
<accession>A0A1M6NAA9</accession>
<organism evidence="1 2">
    <name type="scientific">Paramaledivibacter caminithermalis (strain DSM 15212 / CIP 107654 / DViRD3)</name>
    <name type="common">Clostridium caminithermale</name>
    <dbReference type="NCBI Taxonomy" id="1121301"/>
    <lineage>
        <taxon>Bacteria</taxon>
        <taxon>Bacillati</taxon>
        <taxon>Bacillota</taxon>
        <taxon>Clostridia</taxon>
        <taxon>Peptostreptococcales</taxon>
        <taxon>Caminicellaceae</taxon>
        <taxon>Paramaledivibacter</taxon>
    </lineage>
</organism>
<reference evidence="1 2" key="1">
    <citation type="submission" date="2016-11" db="EMBL/GenBank/DDBJ databases">
        <authorList>
            <person name="Jaros S."/>
            <person name="Januszkiewicz K."/>
            <person name="Wedrychowicz H."/>
        </authorList>
    </citation>
    <scope>NUCLEOTIDE SEQUENCE [LARGE SCALE GENOMIC DNA]</scope>
    <source>
        <strain evidence="1 2">DSM 15212</strain>
    </source>
</reference>
<dbReference type="STRING" id="1121301.SAMN02745912_01628"/>
<gene>
    <name evidence="1" type="ORF">SAMN02745912_01628</name>
</gene>
<proteinExistence type="predicted"/>
<evidence type="ECO:0000313" key="2">
    <source>
        <dbReference type="Proteomes" id="UP000184465"/>
    </source>
</evidence>
<dbReference type="AlphaFoldDB" id="A0A1M6NAA9"/>
<evidence type="ECO:0000313" key="1">
    <source>
        <dbReference type="EMBL" id="SHJ92611.1"/>
    </source>
</evidence>
<protein>
    <submittedName>
        <fullName evidence="1">Uncharacterized protein</fullName>
    </submittedName>
</protein>
<keyword evidence="2" id="KW-1185">Reference proteome</keyword>
<dbReference type="Proteomes" id="UP000184465">
    <property type="component" value="Unassembled WGS sequence"/>
</dbReference>
<name>A0A1M6NAA9_PARC5</name>
<dbReference type="EMBL" id="FRAG01000016">
    <property type="protein sequence ID" value="SHJ92611.1"/>
    <property type="molecule type" value="Genomic_DNA"/>
</dbReference>